<sequence length="368" mass="39979">MDPEHQRRNWSEVARHAKSAFAVLLSLAVLVGGGLFAYNKVSGAVTSAFAVEDYPGPGNADVSVEIPQGSTVDEIGSILKDNEVIASTDAFDKAKVEFPNIQQLQAGSYALKTHMRARDAIQAMLDAGVKGGKKFLIREGLRIGEQVSELSRQTDIPEEKYREALAKPDQYGLSPWANGNPEGFLFPDTYEMSGNDPNAALKQMTANFNRKAGEIQLESKAKQLNRSPRDVVIVASIIEAEVRRPEDRAKVARVLYNRLDSGMKLQLDTTVEYANNKPRGAGATTSDEERANPSPYNTYVVPGLPAGPIGAPGKQALEAAANPVPGNWKFFVAVNLDTGETLFADDFNGHQANVKKFQDWCQANPGKC</sequence>
<dbReference type="GO" id="GO:0071555">
    <property type="term" value="P:cell wall organization"/>
    <property type="evidence" value="ECO:0007669"/>
    <property type="project" value="UniProtKB-KW"/>
</dbReference>
<keyword evidence="2 7" id="KW-0812">Transmembrane</keyword>
<evidence type="ECO:0000313" key="9">
    <source>
        <dbReference type="Proteomes" id="UP000215896"/>
    </source>
</evidence>
<evidence type="ECO:0000256" key="3">
    <source>
        <dbReference type="ARBA" id="ARBA00022989"/>
    </source>
</evidence>
<dbReference type="Gene3D" id="3.30.1490.480">
    <property type="entry name" value="Endolytic murein transglycosylase"/>
    <property type="match status" value="1"/>
</dbReference>
<dbReference type="GO" id="GO:0009252">
    <property type="term" value="P:peptidoglycan biosynthetic process"/>
    <property type="evidence" value="ECO:0007669"/>
    <property type="project" value="UniProtKB-UniRule"/>
</dbReference>
<accession>A0A255G475</accession>
<dbReference type="EC" id="4.2.2.29" evidence="7"/>
<dbReference type="PANTHER" id="PTHR30518:SF2">
    <property type="entry name" value="ENDOLYTIC MUREIN TRANSGLYCOSYLASE"/>
    <property type="match status" value="1"/>
</dbReference>
<dbReference type="NCBIfam" id="TIGR00247">
    <property type="entry name" value="endolytic transglycosylase MltG"/>
    <property type="match status" value="1"/>
</dbReference>
<name>A0A255G475_9ACTN</name>
<evidence type="ECO:0000256" key="7">
    <source>
        <dbReference type="HAMAP-Rule" id="MF_02065"/>
    </source>
</evidence>
<reference evidence="8 9" key="1">
    <citation type="submission" date="2017-07" db="EMBL/GenBank/DDBJ databases">
        <title>Draft whole genome sequences of clinical Proprionibacteriaceae strains.</title>
        <authorList>
            <person name="Bernier A.-M."/>
            <person name="Bernard K."/>
            <person name="Domingo M.-C."/>
        </authorList>
    </citation>
    <scope>NUCLEOTIDE SEQUENCE [LARGE SCALE GENOMIC DNA]</scope>
    <source>
        <strain evidence="8 9">NML 030167</strain>
    </source>
</reference>
<keyword evidence="9" id="KW-1185">Reference proteome</keyword>
<dbReference type="CDD" id="cd08010">
    <property type="entry name" value="MltG_like"/>
    <property type="match status" value="1"/>
</dbReference>
<proteinExistence type="inferred from homology"/>
<evidence type="ECO:0000256" key="4">
    <source>
        <dbReference type="ARBA" id="ARBA00023136"/>
    </source>
</evidence>
<dbReference type="GO" id="GO:0005886">
    <property type="term" value="C:plasma membrane"/>
    <property type="evidence" value="ECO:0007669"/>
    <property type="project" value="UniProtKB-SubCell"/>
</dbReference>
<evidence type="ECO:0000256" key="5">
    <source>
        <dbReference type="ARBA" id="ARBA00023239"/>
    </source>
</evidence>
<comment type="catalytic activity">
    <reaction evidence="7">
        <text>a peptidoglycan chain = a peptidoglycan chain with N-acetyl-1,6-anhydromuramyl-[peptide] at the reducing end + a peptidoglycan chain with N-acetylglucosamine at the non-reducing end.</text>
        <dbReference type="EC" id="4.2.2.29"/>
    </reaction>
</comment>
<evidence type="ECO:0000256" key="2">
    <source>
        <dbReference type="ARBA" id="ARBA00022692"/>
    </source>
</evidence>
<dbReference type="Proteomes" id="UP000215896">
    <property type="component" value="Unassembled WGS sequence"/>
</dbReference>
<keyword evidence="5 7" id="KW-0456">Lyase</keyword>
<keyword evidence="6 7" id="KW-0961">Cell wall biogenesis/degradation</keyword>
<evidence type="ECO:0000313" key="8">
    <source>
        <dbReference type="EMBL" id="OYO10727.1"/>
    </source>
</evidence>
<feature type="site" description="Important for catalytic activity" evidence="7">
    <location>
        <position position="241"/>
    </location>
</feature>
<dbReference type="HAMAP" id="MF_02065">
    <property type="entry name" value="MltG"/>
    <property type="match status" value="1"/>
</dbReference>
<gene>
    <name evidence="7" type="primary">mltG</name>
    <name evidence="8" type="ORF">CGZ94_17275</name>
</gene>
<dbReference type="AlphaFoldDB" id="A0A255G475"/>
<protein>
    <recommendedName>
        <fullName evidence="7">Endolytic murein transglycosylase</fullName>
        <ecNumber evidence="7">4.2.2.29</ecNumber>
    </recommendedName>
    <alternativeName>
        <fullName evidence="7">Peptidoglycan lytic transglycosylase</fullName>
    </alternativeName>
    <alternativeName>
        <fullName evidence="7">Peptidoglycan polymerization terminase</fullName>
    </alternativeName>
</protein>
<dbReference type="InterPro" id="IPR003770">
    <property type="entry name" value="MLTG-like"/>
</dbReference>
<comment type="subcellular location">
    <subcellularLocation>
        <location evidence="7">Cell membrane</location>
        <topology evidence="7">Single-pass membrane protein</topology>
    </subcellularLocation>
</comment>
<comment type="function">
    <text evidence="7">Functions as a peptidoglycan terminase that cleaves nascent peptidoglycan strands endolytically to terminate their elongation.</text>
</comment>
<dbReference type="Pfam" id="PF02618">
    <property type="entry name" value="YceG"/>
    <property type="match status" value="1"/>
</dbReference>
<keyword evidence="3 7" id="KW-1133">Transmembrane helix</keyword>
<comment type="similarity">
    <text evidence="7">Belongs to the transglycosylase MltG family.</text>
</comment>
<dbReference type="EMBL" id="NMVO01000016">
    <property type="protein sequence ID" value="OYO10727.1"/>
    <property type="molecule type" value="Genomic_DNA"/>
</dbReference>
<comment type="caution">
    <text evidence="8">The sequence shown here is derived from an EMBL/GenBank/DDBJ whole genome shotgun (WGS) entry which is preliminary data.</text>
</comment>
<organism evidence="8 9">
    <name type="scientific">Enemella evansiae</name>
    <dbReference type="NCBI Taxonomy" id="2016499"/>
    <lineage>
        <taxon>Bacteria</taxon>
        <taxon>Bacillati</taxon>
        <taxon>Actinomycetota</taxon>
        <taxon>Actinomycetes</taxon>
        <taxon>Propionibacteriales</taxon>
        <taxon>Propionibacteriaceae</taxon>
        <taxon>Enemella</taxon>
    </lineage>
</organism>
<dbReference type="PANTHER" id="PTHR30518">
    <property type="entry name" value="ENDOLYTIC MUREIN TRANSGLYCOSYLASE"/>
    <property type="match status" value="1"/>
</dbReference>
<keyword evidence="1 7" id="KW-1003">Cell membrane</keyword>
<evidence type="ECO:0000256" key="6">
    <source>
        <dbReference type="ARBA" id="ARBA00023316"/>
    </source>
</evidence>
<evidence type="ECO:0000256" key="1">
    <source>
        <dbReference type="ARBA" id="ARBA00022475"/>
    </source>
</evidence>
<keyword evidence="4 7" id="KW-0472">Membrane</keyword>
<feature type="transmembrane region" description="Helical" evidence="7">
    <location>
        <begin position="20"/>
        <end position="38"/>
    </location>
</feature>
<dbReference type="GO" id="GO:0008932">
    <property type="term" value="F:lytic endotransglycosylase activity"/>
    <property type="evidence" value="ECO:0007669"/>
    <property type="project" value="UniProtKB-UniRule"/>
</dbReference>